<evidence type="ECO:0000259" key="2">
    <source>
        <dbReference type="Pfam" id="PF07969"/>
    </source>
</evidence>
<proteinExistence type="predicted"/>
<protein>
    <submittedName>
        <fullName evidence="3">Amidohydrolase</fullName>
    </submittedName>
</protein>
<dbReference type="InterPro" id="IPR013108">
    <property type="entry name" value="Amidohydro_3"/>
</dbReference>
<dbReference type="Gene3D" id="3.10.310.70">
    <property type="match status" value="1"/>
</dbReference>
<gene>
    <name evidence="3" type="ORF">GCM10011419_09070</name>
</gene>
<feature type="domain" description="Amidohydrolase 3" evidence="2">
    <location>
        <begin position="77"/>
        <end position="636"/>
    </location>
</feature>
<dbReference type="EMBL" id="BMYP01000008">
    <property type="protein sequence ID" value="GHD73768.1"/>
    <property type="molecule type" value="Genomic_DNA"/>
</dbReference>
<reference evidence="4" key="1">
    <citation type="journal article" date="2019" name="Int. J. Syst. Evol. Microbiol.">
        <title>The Global Catalogue of Microorganisms (GCM) 10K type strain sequencing project: providing services to taxonomists for standard genome sequencing and annotation.</title>
        <authorList>
            <consortium name="The Broad Institute Genomics Platform"/>
            <consortium name="The Broad Institute Genome Sequencing Center for Infectious Disease"/>
            <person name="Wu L."/>
            <person name="Ma J."/>
        </authorList>
    </citation>
    <scope>NUCLEOTIDE SEQUENCE [LARGE SCALE GENOMIC DNA]</scope>
    <source>
        <strain evidence="4">KCTC 23713</strain>
    </source>
</reference>
<feature type="chain" id="PRO_5046421883" evidence="1">
    <location>
        <begin position="28"/>
        <end position="639"/>
    </location>
</feature>
<dbReference type="InterPro" id="IPR011059">
    <property type="entry name" value="Metal-dep_hydrolase_composite"/>
</dbReference>
<keyword evidence="4" id="KW-1185">Reference proteome</keyword>
<evidence type="ECO:0000313" key="3">
    <source>
        <dbReference type="EMBL" id="GHD73768.1"/>
    </source>
</evidence>
<name>A0ABQ3H9G5_9NEIS</name>
<dbReference type="Pfam" id="PF07969">
    <property type="entry name" value="Amidohydro_3"/>
    <property type="match status" value="1"/>
</dbReference>
<dbReference type="Gene3D" id="2.30.40.10">
    <property type="entry name" value="Urease, subunit C, domain 1"/>
    <property type="match status" value="1"/>
</dbReference>
<dbReference type="Proteomes" id="UP000662678">
    <property type="component" value="Unassembled WGS sequence"/>
</dbReference>
<dbReference type="InterPro" id="IPR032466">
    <property type="entry name" value="Metal_Hydrolase"/>
</dbReference>
<feature type="signal peptide" evidence="1">
    <location>
        <begin position="1"/>
        <end position="27"/>
    </location>
</feature>
<dbReference type="SUPFAM" id="SSF51338">
    <property type="entry name" value="Composite domain of metallo-dependent hydrolases"/>
    <property type="match status" value="1"/>
</dbReference>
<comment type="caution">
    <text evidence="3">The sequence shown here is derived from an EMBL/GenBank/DDBJ whole genome shotgun (WGS) entry which is preliminary data.</text>
</comment>
<dbReference type="PANTHER" id="PTHR22642">
    <property type="entry name" value="IMIDAZOLONEPROPIONASE"/>
    <property type="match status" value="1"/>
</dbReference>
<dbReference type="PANTHER" id="PTHR22642:SF2">
    <property type="entry name" value="PROTEIN LONG AFTER FAR-RED 3"/>
    <property type="match status" value="1"/>
</dbReference>
<keyword evidence="1" id="KW-0732">Signal</keyword>
<organism evidence="3 4">
    <name type="scientific">Vogesella fluminis</name>
    <dbReference type="NCBI Taxonomy" id="1069161"/>
    <lineage>
        <taxon>Bacteria</taxon>
        <taxon>Pseudomonadati</taxon>
        <taxon>Pseudomonadota</taxon>
        <taxon>Betaproteobacteria</taxon>
        <taxon>Neisseriales</taxon>
        <taxon>Chromobacteriaceae</taxon>
        <taxon>Vogesella</taxon>
    </lineage>
</organism>
<dbReference type="SUPFAM" id="SSF51556">
    <property type="entry name" value="Metallo-dependent hydrolases"/>
    <property type="match status" value="1"/>
</dbReference>
<dbReference type="RefSeq" id="WP_189352464.1">
    <property type="nucleotide sequence ID" value="NZ_BMYP01000008.1"/>
</dbReference>
<evidence type="ECO:0000256" key="1">
    <source>
        <dbReference type="SAM" id="SignalP"/>
    </source>
</evidence>
<dbReference type="Gene3D" id="3.20.20.140">
    <property type="entry name" value="Metal-dependent hydrolases"/>
    <property type="match status" value="1"/>
</dbReference>
<accession>A0ABQ3H9G5</accession>
<evidence type="ECO:0000313" key="4">
    <source>
        <dbReference type="Proteomes" id="UP000662678"/>
    </source>
</evidence>
<sequence length="639" mass="68706">MAHSNIRQPQLLLLAGTLALAASASQAAGTVYLNGKVYTQDARRSVVQAFVVEQDGKFGRVGNNAELSGLRQQGYAVVDLHGRMVLPGLHDNHIHALGTVPLDMCDLDGKPVNLDQLANKVRGCVPKYAPQPGDWLVVNQWSPYDGNTPTKRFKTVRAALDVAAPDRPVALMGVDGHAAAYNSRALALARDKDGNTVGYNAATLGKDGALASQAPYVDLNTGVIREGAREAVPVPDTGLLSASSDKAAALYDAILPRVSRLLASSGITGIQDACASDFVRQRYLGMQQRGLLHMRVTAATCFHQDDYGGKLDIPVHLAKAEAVRAQLAANPLIKADTVKVFVDGTLEGDPFTEPPFLPNAGMLHNFQLPHIHYDAARDQGKVTADSQDSGQNGTVNFKHDALLDYATALDKAGFGIHLHSIGDRSTRWALDALQAARQRNGNSGIPHTIAHLQMVHPDDQQRLGELGVYLTFTYAWMNPQLTYDMLVTPFLQAGRKGQDLAAMVYAPKGYATSAVYPVESSRRAGAVLAAGSDAPVDSRDPRPFTNIAAALTRVADGKPYYNAAQHTSLDEILAAYTINGARAVRQGGITGSIESGKSADFIVLDRNLYQLVQAGKPQRIADTRVELTVFRGQPVYRRR</sequence>